<proteinExistence type="predicted"/>
<sequence length="82" mass="9303">MVGFYGSRIRHFQEVEPLADVDLFFSIERGFNAEELVGRLNGKQNVAARLISGDHGFYSKLDFDSPEIRETNRMILALLKGV</sequence>
<dbReference type="AlphaFoldDB" id="A0A645FF09"/>
<gene>
    <name evidence="1" type="ORF">SDC9_160217</name>
</gene>
<comment type="caution">
    <text evidence="1">The sequence shown here is derived from an EMBL/GenBank/DDBJ whole genome shotgun (WGS) entry which is preliminary data.</text>
</comment>
<reference evidence="1" key="1">
    <citation type="submission" date="2019-08" db="EMBL/GenBank/DDBJ databases">
        <authorList>
            <person name="Kucharzyk K."/>
            <person name="Murdoch R.W."/>
            <person name="Higgins S."/>
            <person name="Loffler F."/>
        </authorList>
    </citation>
    <scope>NUCLEOTIDE SEQUENCE</scope>
</reference>
<dbReference type="EMBL" id="VSSQ01059320">
    <property type="protein sequence ID" value="MPN12897.1"/>
    <property type="molecule type" value="Genomic_DNA"/>
</dbReference>
<name>A0A645FF09_9ZZZZ</name>
<accession>A0A645FF09</accession>
<evidence type="ECO:0000313" key="1">
    <source>
        <dbReference type="EMBL" id="MPN12897.1"/>
    </source>
</evidence>
<protein>
    <submittedName>
        <fullName evidence="1">Uncharacterized protein</fullName>
    </submittedName>
</protein>
<organism evidence="1">
    <name type="scientific">bioreactor metagenome</name>
    <dbReference type="NCBI Taxonomy" id="1076179"/>
    <lineage>
        <taxon>unclassified sequences</taxon>
        <taxon>metagenomes</taxon>
        <taxon>ecological metagenomes</taxon>
    </lineage>
</organism>